<dbReference type="SUPFAM" id="SSF51306">
    <property type="entry name" value="LexA/Signal peptidase"/>
    <property type="match status" value="1"/>
</dbReference>
<evidence type="ECO:0000313" key="8">
    <source>
        <dbReference type="EMBL" id="CAH0713510.1"/>
    </source>
</evidence>
<dbReference type="AlphaFoldDB" id="A0A8J9URL1"/>
<keyword evidence="2" id="KW-0645">Protease</keyword>
<dbReference type="GO" id="GO:0006465">
    <property type="term" value="P:signal peptide processing"/>
    <property type="evidence" value="ECO:0007669"/>
    <property type="project" value="InterPro"/>
</dbReference>
<keyword evidence="6" id="KW-0472">Membrane</keyword>
<dbReference type="Proteomes" id="UP000838878">
    <property type="component" value="Chromosome 1"/>
</dbReference>
<evidence type="ECO:0000259" key="7">
    <source>
        <dbReference type="Pfam" id="PF10502"/>
    </source>
</evidence>
<dbReference type="OrthoDB" id="9996127at2759"/>
<keyword evidence="4" id="KW-0378">Hydrolase</keyword>
<dbReference type="GO" id="GO:0004252">
    <property type="term" value="F:serine-type endopeptidase activity"/>
    <property type="evidence" value="ECO:0007669"/>
    <property type="project" value="InterPro"/>
</dbReference>
<dbReference type="Gene3D" id="2.10.109.10">
    <property type="entry name" value="Umud Fragment, subunit A"/>
    <property type="match status" value="1"/>
</dbReference>
<dbReference type="GO" id="GO:0006627">
    <property type="term" value="P:protein processing involved in protein targeting to mitochondrion"/>
    <property type="evidence" value="ECO:0007669"/>
    <property type="project" value="InterPro"/>
</dbReference>
<name>A0A8J9URL1_9NEOP</name>
<dbReference type="PANTHER" id="PTHR46041:SF2">
    <property type="entry name" value="MITOCHONDRIAL INNER MEMBRANE PROTEASE SUBUNIT 2"/>
    <property type="match status" value="1"/>
</dbReference>
<keyword evidence="9" id="KW-1185">Reference proteome</keyword>
<gene>
    <name evidence="8" type="ORF">BINO364_LOCUS666</name>
</gene>
<protein>
    <recommendedName>
        <fullName evidence="7">Peptidase S26 domain-containing protein</fullName>
    </recommendedName>
</protein>
<dbReference type="EMBL" id="OV170221">
    <property type="protein sequence ID" value="CAH0713510.1"/>
    <property type="molecule type" value="Genomic_DNA"/>
</dbReference>
<evidence type="ECO:0000256" key="1">
    <source>
        <dbReference type="ARBA" id="ARBA00004167"/>
    </source>
</evidence>
<evidence type="ECO:0000313" key="9">
    <source>
        <dbReference type="Proteomes" id="UP000838878"/>
    </source>
</evidence>
<dbReference type="InterPro" id="IPR019533">
    <property type="entry name" value="Peptidase_S26"/>
</dbReference>
<evidence type="ECO:0000256" key="4">
    <source>
        <dbReference type="ARBA" id="ARBA00022801"/>
    </source>
</evidence>
<evidence type="ECO:0000256" key="3">
    <source>
        <dbReference type="ARBA" id="ARBA00022692"/>
    </source>
</evidence>
<reference evidence="8" key="1">
    <citation type="submission" date="2021-12" db="EMBL/GenBank/DDBJ databases">
        <authorList>
            <person name="Martin H S."/>
        </authorList>
    </citation>
    <scope>NUCLEOTIDE SEQUENCE</scope>
</reference>
<dbReference type="InterPro" id="IPR036286">
    <property type="entry name" value="LexA/Signal_pep-like_sf"/>
</dbReference>
<feature type="domain" description="Peptidase S26" evidence="7">
    <location>
        <begin position="37"/>
        <end position="85"/>
    </location>
</feature>
<comment type="subcellular location">
    <subcellularLocation>
        <location evidence="1">Membrane</location>
        <topology evidence="1">Single-pass membrane protein</topology>
    </subcellularLocation>
</comment>
<evidence type="ECO:0000256" key="5">
    <source>
        <dbReference type="ARBA" id="ARBA00022989"/>
    </source>
</evidence>
<keyword evidence="5" id="KW-1133">Transmembrane helix</keyword>
<sequence>MSQELKAFLCSRCSIQSQKILTMFFSHDALEGDVVSTLGYKNQYVKVPEGHCWVEGDHTGHTLDSNTFGPVSVGLINAKAVCIVWPPERWQSLEAKLPENRKPLSLSL</sequence>
<evidence type="ECO:0000256" key="6">
    <source>
        <dbReference type="ARBA" id="ARBA00023136"/>
    </source>
</evidence>
<proteinExistence type="predicted"/>
<dbReference type="CDD" id="cd06530">
    <property type="entry name" value="S26_SPase_I"/>
    <property type="match status" value="1"/>
</dbReference>
<keyword evidence="3" id="KW-0812">Transmembrane</keyword>
<dbReference type="InterPro" id="IPR037730">
    <property type="entry name" value="IMP2"/>
</dbReference>
<dbReference type="GO" id="GO:0042720">
    <property type="term" value="C:mitochondrial inner membrane peptidase complex"/>
    <property type="evidence" value="ECO:0007669"/>
    <property type="project" value="InterPro"/>
</dbReference>
<evidence type="ECO:0000256" key="2">
    <source>
        <dbReference type="ARBA" id="ARBA00022670"/>
    </source>
</evidence>
<dbReference type="Pfam" id="PF10502">
    <property type="entry name" value="Peptidase_S26"/>
    <property type="match status" value="1"/>
</dbReference>
<dbReference type="PANTHER" id="PTHR46041">
    <property type="entry name" value="MITOCHONDRIAL INNER MEMBRANE PROTEASE SUBUNIT 2"/>
    <property type="match status" value="1"/>
</dbReference>
<organism evidence="8 9">
    <name type="scientific">Brenthis ino</name>
    <name type="common">lesser marbled fritillary</name>
    <dbReference type="NCBI Taxonomy" id="405034"/>
    <lineage>
        <taxon>Eukaryota</taxon>
        <taxon>Metazoa</taxon>
        <taxon>Ecdysozoa</taxon>
        <taxon>Arthropoda</taxon>
        <taxon>Hexapoda</taxon>
        <taxon>Insecta</taxon>
        <taxon>Pterygota</taxon>
        <taxon>Neoptera</taxon>
        <taxon>Endopterygota</taxon>
        <taxon>Lepidoptera</taxon>
        <taxon>Glossata</taxon>
        <taxon>Ditrysia</taxon>
        <taxon>Papilionoidea</taxon>
        <taxon>Nymphalidae</taxon>
        <taxon>Heliconiinae</taxon>
        <taxon>Argynnini</taxon>
        <taxon>Brenthis</taxon>
    </lineage>
</organism>
<feature type="non-terminal residue" evidence="8">
    <location>
        <position position="108"/>
    </location>
</feature>
<accession>A0A8J9URL1</accession>